<protein>
    <submittedName>
        <fullName evidence="2">ROK family glucokinase</fullName>
    </submittedName>
</protein>
<evidence type="ECO:0000313" key="2">
    <source>
        <dbReference type="EMBL" id="KJJ84962.1"/>
    </source>
</evidence>
<comment type="caution">
    <text evidence="2">The sequence shown here is derived from an EMBL/GenBank/DDBJ whole genome shotgun (WGS) entry which is preliminary data.</text>
</comment>
<proteinExistence type="inferred from homology"/>
<comment type="similarity">
    <text evidence="1">Belongs to the ROK (NagC/XylR) family.</text>
</comment>
<dbReference type="InterPro" id="IPR049874">
    <property type="entry name" value="ROK_cs"/>
</dbReference>
<keyword evidence="3" id="KW-1185">Reference proteome</keyword>
<dbReference type="GO" id="GO:0016301">
    <property type="term" value="F:kinase activity"/>
    <property type="evidence" value="ECO:0007669"/>
    <property type="project" value="UniProtKB-KW"/>
</dbReference>
<evidence type="ECO:0000313" key="3">
    <source>
        <dbReference type="Proteomes" id="UP000033428"/>
    </source>
</evidence>
<gene>
    <name evidence="2" type="ORF">OMAG_001192</name>
</gene>
<organism evidence="2 3">
    <name type="scientific">Candidatus Omnitrophus magneticus</name>
    <dbReference type="NCBI Taxonomy" id="1609969"/>
    <lineage>
        <taxon>Bacteria</taxon>
        <taxon>Pseudomonadati</taxon>
        <taxon>Candidatus Omnitrophota</taxon>
        <taxon>Candidatus Omnitrophus</taxon>
    </lineage>
</organism>
<dbReference type="InterPro" id="IPR000600">
    <property type="entry name" value="ROK"/>
</dbReference>
<dbReference type="AlphaFoldDB" id="A0A0F0CNW9"/>
<dbReference type="Proteomes" id="UP000033428">
    <property type="component" value="Unassembled WGS sequence"/>
</dbReference>
<accession>A0A0F0CNW9</accession>
<dbReference type="Pfam" id="PF00480">
    <property type="entry name" value="ROK"/>
    <property type="match status" value="1"/>
</dbReference>
<sequence>MAKYFLGIDIGGTKIASGLVSAEGKLKKSIILPTLAERGKNVSLNQLFISIDMLLKTGGVSKKDIKGIGVCAPGPLNPQKRIIYNPPNLQGWVKVPLGDLVEERLKIKTKVENDANAAGVAEMLWGSAKGYKNIFYVTVSTGIGTGIIIDGKLYHGKNGMAGEGGHVTISYNDETVLCACGSKGCIEALASGPNTVKRFLKNISRGPEGESLTVNMTKNGAADITMKTIADAAKRGDSLAIKTIQEEGRFLGIWLGNMINILDPEIIVIGGGVSLIGNLLFKEIKDTVKKHTINIFASKTPIVAAKLKKNVGVFGAAAIAMI</sequence>
<keyword evidence="2" id="KW-0418">Kinase</keyword>
<name>A0A0F0CNW9_9BACT</name>
<dbReference type="PATRIC" id="fig|1609969.3.peg.1281"/>
<reference evidence="2 3" key="1">
    <citation type="submission" date="2015-02" db="EMBL/GenBank/DDBJ databases">
        <title>Single-cell genomics of uncultivated deep-branching MTB reveals a conserved set of magnetosome genes.</title>
        <authorList>
            <person name="Kolinko S."/>
            <person name="Richter M."/>
            <person name="Glockner F.O."/>
            <person name="Brachmann A."/>
            <person name="Schuler D."/>
        </authorList>
    </citation>
    <scope>NUCLEOTIDE SEQUENCE [LARGE SCALE GENOMIC DNA]</scope>
    <source>
        <strain evidence="2">SKK-01</strain>
    </source>
</reference>
<dbReference type="EMBL" id="JYNY01000232">
    <property type="protein sequence ID" value="KJJ84962.1"/>
    <property type="molecule type" value="Genomic_DNA"/>
</dbReference>
<keyword evidence="2" id="KW-0808">Transferase</keyword>
<evidence type="ECO:0000256" key="1">
    <source>
        <dbReference type="ARBA" id="ARBA00006479"/>
    </source>
</evidence>
<dbReference type="Gene3D" id="3.30.420.40">
    <property type="match status" value="2"/>
</dbReference>
<dbReference type="PANTHER" id="PTHR18964:SF149">
    <property type="entry name" value="BIFUNCTIONAL UDP-N-ACETYLGLUCOSAMINE 2-EPIMERASE_N-ACETYLMANNOSAMINE KINASE"/>
    <property type="match status" value="1"/>
</dbReference>
<dbReference type="SUPFAM" id="SSF53067">
    <property type="entry name" value="Actin-like ATPase domain"/>
    <property type="match status" value="1"/>
</dbReference>
<dbReference type="PANTHER" id="PTHR18964">
    <property type="entry name" value="ROK (REPRESSOR, ORF, KINASE) FAMILY"/>
    <property type="match status" value="1"/>
</dbReference>
<dbReference type="InterPro" id="IPR043129">
    <property type="entry name" value="ATPase_NBD"/>
</dbReference>
<dbReference type="PROSITE" id="PS01125">
    <property type="entry name" value="ROK"/>
    <property type="match status" value="1"/>
</dbReference>